<organism evidence="2 3">
    <name type="scientific">Dictyoglomus turgidum (strain DSM 6724 / Z-1310)</name>
    <dbReference type="NCBI Taxonomy" id="515635"/>
    <lineage>
        <taxon>Bacteria</taxon>
        <taxon>Pseudomonadati</taxon>
        <taxon>Dictyoglomota</taxon>
        <taxon>Dictyoglomia</taxon>
        <taxon>Dictyoglomales</taxon>
        <taxon>Dictyoglomaceae</taxon>
        <taxon>Dictyoglomus</taxon>
    </lineage>
</organism>
<dbReference type="KEGG" id="dtu:Dtur_0436"/>
<dbReference type="EnsemblBacteria" id="ACK41738">
    <property type="protein sequence ID" value="ACK41738"/>
    <property type="gene ID" value="Dtur_0436"/>
</dbReference>
<evidence type="ECO:0000313" key="3">
    <source>
        <dbReference type="Proteomes" id="UP000007719"/>
    </source>
</evidence>
<keyword evidence="2" id="KW-0449">Lipoprotein</keyword>
<dbReference type="Pfam" id="PF17164">
    <property type="entry name" value="DUF5122"/>
    <property type="match status" value="1"/>
</dbReference>
<dbReference type="eggNOG" id="COG1520">
    <property type="taxonomic scope" value="Bacteria"/>
</dbReference>
<evidence type="ECO:0000256" key="1">
    <source>
        <dbReference type="SAM" id="SignalP"/>
    </source>
</evidence>
<dbReference type="InterPro" id="IPR011047">
    <property type="entry name" value="Quinoprotein_ADH-like_sf"/>
</dbReference>
<reference evidence="3" key="1">
    <citation type="journal article" date="2016" name="Front. Microbiol.">
        <title>The complete genome sequence of hyperthermophile Dictyoglomus turgidum DSM 6724 reveals a specialized carbohydrate fermentor.</title>
        <authorList>
            <person name="Brumm P.J."/>
            <person name="Gowda K."/>
            <person name="Robb F.T."/>
            <person name="Mead D.A."/>
        </authorList>
    </citation>
    <scope>NUCLEOTIDE SEQUENCE [LARGE SCALE GENOMIC DNA]</scope>
    <source>
        <strain evidence="3">DSM 6724 / Z-1310</strain>
    </source>
</reference>
<dbReference type="OrthoDB" id="9811934at2"/>
<feature type="signal peptide" evidence="1">
    <location>
        <begin position="1"/>
        <end position="23"/>
    </location>
</feature>
<dbReference type="STRING" id="515635.Dtur_0436"/>
<evidence type="ECO:0000313" key="2">
    <source>
        <dbReference type="EMBL" id="ACK41738.1"/>
    </source>
</evidence>
<proteinExistence type="predicted"/>
<feature type="chain" id="PRO_5002870926" evidence="1">
    <location>
        <begin position="24"/>
        <end position="391"/>
    </location>
</feature>
<keyword evidence="3" id="KW-1185">Reference proteome</keyword>
<gene>
    <name evidence="2" type="ordered locus">Dtur_0436</name>
</gene>
<dbReference type="EMBL" id="CP001251">
    <property type="protein sequence ID" value="ACK41738.1"/>
    <property type="molecule type" value="Genomic_DNA"/>
</dbReference>
<dbReference type="PROSITE" id="PS51257">
    <property type="entry name" value="PROKAR_LIPOPROTEIN"/>
    <property type="match status" value="1"/>
</dbReference>
<accession>B8E1V5</accession>
<dbReference type="RefSeq" id="WP_012582823.1">
    <property type="nucleotide sequence ID" value="NC_011661.1"/>
</dbReference>
<dbReference type="Gene3D" id="2.80.10.50">
    <property type="match status" value="1"/>
</dbReference>
<dbReference type="InParanoid" id="B8E1V5"/>
<sequence>MRRYLKILFLLLFVLFVAGCANFSPKTTWKLIHGYAKNDSVNAGIVSKDGNFIFAGYSNSKNPNGEDDVYVLKIDKWGNVLGELFPFGERDDNAQCIIETSDGGFLVVGESYSYATGISKDLYVMKYDSLGNLSWAKNFGGMDMDGGRWAIEDSEGNYVIVGWTRSFGAGNSDFYVLKLSPNGTVIWTKTWGGGNFDEANSILEVSDGYLVVGFTLSYSAGGKDVALVKFDKNGNVLWYKTYGGSKDDVGSKIIETSDGNFLIIGSTLSYGTSGDIYVLKIDGNGNLLWQANYGGEKEDYANDVKETLDRGFIIVGATRSFSCLGLGIFLVKIDSKGELVWQKVYDGEGDDEANTVILMNDGGFLVGGYTRSWGAEQSDVIIMRLNSKGEL</sequence>
<dbReference type="PANTHER" id="PTHR42754:SF1">
    <property type="entry name" value="LIPOPROTEIN"/>
    <property type="match status" value="1"/>
</dbReference>
<dbReference type="PANTHER" id="PTHR42754">
    <property type="entry name" value="ENDOGLUCANASE"/>
    <property type="match status" value="1"/>
</dbReference>
<keyword evidence="1" id="KW-0732">Signal</keyword>
<name>B8E1V5_DICTD</name>
<dbReference type="InterPro" id="IPR013431">
    <property type="entry name" value="Delta_60_rpt"/>
</dbReference>
<protein>
    <submittedName>
        <fullName evidence="2">Lipoprotein, putative</fullName>
    </submittedName>
</protein>
<dbReference type="Proteomes" id="UP000007719">
    <property type="component" value="Chromosome"/>
</dbReference>
<dbReference type="SUPFAM" id="SSF50998">
    <property type="entry name" value="Quinoprotein alcohol dehydrogenase-like"/>
    <property type="match status" value="1"/>
</dbReference>
<dbReference type="HOGENOM" id="CLU_035227_0_0_0"/>
<dbReference type="AlphaFoldDB" id="B8E1V5"/>